<accession>A0ABX7T980</accession>
<evidence type="ECO:0008006" key="3">
    <source>
        <dbReference type="Google" id="ProtNLM"/>
    </source>
</evidence>
<evidence type="ECO:0000313" key="2">
    <source>
        <dbReference type="Proteomes" id="UP000663923"/>
    </source>
</evidence>
<dbReference type="Proteomes" id="UP000663923">
    <property type="component" value="Chromosome"/>
</dbReference>
<name>A0ABX7T980_9SPHN</name>
<reference evidence="1 2" key="1">
    <citation type="submission" date="2021-03" db="EMBL/GenBank/DDBJ databases">
        <title>Complete genome of Parasphingorhabdus_sp.JHSY0214.</title>
        <authorList>
            <person name="Yoo J.H."/>
            <person name="Bae J.W."/>
        </authorList>
    </citation>
    <scope>NUCLEOTIDE SEQUENCE [LARGE SCALE GENOMIC DNA]</scope>
    <source>
        <strain evidence="1 2">JHSY0214</strain>
    </source>
</reference>
<protein>
    <recommendedName>
        <fullName evidence="3">Addiction module antidote protein</fullName>
    </recommendedName>
</protein>
<dbReference type="EMBL" id="CP071794">
    <property type="protein sequence ID" value="QTD56802.1"/>
    <property type="molecule type" value="Genomic_DNA"/>
</dbReference>
<gene>
    <name evidence="1" type="ORF">J4G78_04295</name>
</gene>
<proteinExistence type="predicted"/>
<organism evidence="1 2">
    <name type="scientific">Parasphingorhabdus cellanae</name>
    <dbReference type="NCBI Taxonomy" id="2806553"/>
    <lineage>
        <taxon>Bacteria</taxon>
        <taxon>Pseudomonadati</taxon>
        <taxon>Pseudomonadota</taxon>
        <taxon>Alphaproteobacteria</taxon>
        <taxon>Sphingomonadales</taxon>
        <taxon>Sphingomonadaceae</taxon>
        <taxon>Parasphingorhabdus</taxon>
    </lineage>
</organism>
<keyword evidence="2" id="KW-1185">Reference proteome</keyword>
<evidence type="ECO:0000313" key="1">
    <source>
        <dbReference type="EMBL" id="QTD56802.1"/>
    </source>
</evidence>
<sequence length="141" mass="16005">MKQDASEFARLLSSTPALANIPKAQVRIVSAMRHTILTHRQQKDVKGCLIAHFGTRKAAYRFARILEAMGDVWPEPIMVHAPECGTTTYDEMLLLDLVTAVIRNDPAHFNGLLCDMIAEEDCERLHITISRFIKLFRQQIT</sequence>
<dbReference type="RefSeq" id="WP_207988785.1">
    <property type="nucleotide sequence ID" value="NZ_CP071794.1"/>
</dbReference>